<evidence type="ECO:0000313" key="3">
    <source>
        <dbReference type="Proteomes" id="UP000694924"/>
    </source>
</evidence>
<sequence length="634" mass="73405">MNEISENPLVFFVENTHPMFPMNVYQDVGKIIELSDTGCDAISPSSSIEEEKNDEDQSYLKKTLCRETTLSLQKAFDEKQETNREKRNSTKSNVLSKDKAFLRKVKTKEGTKERFKMINSEANEKIDQWKRNIADFENNLLRDQRNLANDSKDPVDPDYIFPNVHNYSMNTEPNDKIRKEFRPAQKQQENKSKIVSNDVRDNAKTSRQNNLKAFNRVKRKMIDRAIDKDDSLSNNSVMFGIFEENMNKGKSKKFSTKEESKEKELTENLHQQRVNRQTNNKKTISKSADFDKSKHRNKSWNKSNTTSKLEEKQAKDIEFVNNDNSRAKVVSHSAGSSSRRVEDIEKDKNMMALSFDDNSDTLNRSINNFIKRSDNRNRVSGNSLARSIRKEGNIERKDLEKIGAIFLASSLRKSEKLANSKTTDNDDHNSKNAKNAKNNQSDQLETPKVNKESCKSEKSIKSRIPIAISRMKNLNYFKDCNRSRSRSRSRLRSRSVVTETDRFNENKIDESTSTAIILLDKSDCTGDDNNDTRLNWFGRKLVESRQRKIDVESKVFKIANDVKEKRRQQFEKCALREPSKKFTNESQEIVDIAVTILEKDSKGETKSSNQIHSKPYSKAYSLRSGMYSKYLHEN</sequence>
<accession>A0ABM1J6C1</accession>
<feature type="coiled-coil region" evidence="1">
    <location>
        <begin position="112"/>
        <end position="146"/>
    </location>
</feature>
<proteinExistence type="predicted"/>
<keyword evidence="3" id="KW-1185">Reference proteome</keyword>
<feature type="compositionally biased region" description="Basic and acidic residues" evidence="2">
    <location>
        <begin position="416"/>
        <end position="430"/>
    </location>
</feature>
<feature type="region of interest" description="Disordered" evidence="2">
    <location>
        <begin position="249"/>
        <end position="309"/>
    </location>
</feature>
<evidence type="ECO:0000256" key="1">
    <source>
        <dbReference type="SAM" id="Coils"/>
    </source>
</evidence>
<dbReference type="GeneID" id="107072523"/>
<reference evidence="4" key="1">
    <citation type="submission" date="2025-08" db="UniProtKB">
        <authorList>
            <consortium name="RefSeq"/>
        </authorList>
    </citation>
    <scope>IDENTIFICATION</scope>
    <source>
        <tissue evidence="4">Whole body</tissue>
    </source>
</reference>
<organism evidence="3 4">
    <name type="scientific">Polistes dominula</name>
    <name type="common">European paper wasp</name>
    <name type="synonym">Vespa dominula</name>
    <dbReference type="NCBI Taxonomy" id="743375"/>
    <lineage>
        <taxon>Eukaryota</taxon>
        <taxon>Metazoa</taxon>
        <taxon>Ecdysozoa</taxon>
        <taxon>Arthropoda</taxon>
        <taxon>Hexapoda</taxon>
        <taxon>Insecta</taxon>
        <taxon>Pterygota</taxon>
        <taxon>Neoptera</taxon>
        <taxon>Endopterygota</taxon>
        <taxon>Hymenoptera</taxon>
        <taxon>Apocrita</taxon>
        <taxon>Aculeata</taxon>
        <taxon>Vespoidea</taxon>
        <taxon>Vespidae</taxon>
        <taxon>Polistinae</taxon>
        <taxon>Polistini</taxon>
        <taxon>Polistes</taxon>
    </lineage>
</organism>
<gene>
    <name evidence="4" type="primary">LOC107072523</name>
</gene>
<feature type="compositionally biased region" description="Basic and acidic residues" evidence="2">
    <location>
        <begin position="448"/>
        <end position="457"/>
    </location>
</feature>
<evidence type="ECO:0000313" key="4">
    <source>
        <dbReference type="RefSeq" id="XP_015188009.1"/>
    </source>
</evidence>
<feature type="region of interest" description="Disordered" evidence="2">
    <location>
        <begin position="416"/>
        <end position="457"/>
    </location>
</feature>
<keyword evidence="1" id="KW-0175">Coiled coil</keyword>
<dbReference type="Proteomes" id="UP000694924">
    <property type="component" value="Unplaced"/>
</dbReference>
<dbReference type="RefSeq" id="XP_015188009.1">
    <property type="nucleotide sequence ID" value="XM_015332523.1"/>
</dbReference>
<feature type="compositionally biased region" description="Low complexity" evidence="2">
    <location>
        <begin position="432"/>
        <end position="443"/>
    </location>
</feature>
<feature type="compositionally biased region" description="Basic and acidic residues" evidence="2">
    <location>
        <begin position="255"/>
        <end position="267"/>
    </location>
</feature>
<evidence type="ECO:0000256" key="2">
    <source>
        <dbReference type="SAM" id="MobiDB-lite"/>
    </source>
</evidence>
<feature type="compositionally biased region" description="Polar residues" evidence="2">
    <location>
        <begin position="268"/>
        <end position="286"/>
    </location>
</feature>
<name>A0ABM1J6C1_POLDO</name>
<protein>
    <submittedName>
        <fullName evidence="4">UPF0396 protein-like</fullName>
    </submittedName>
</protein>